<evidence type="ECO:0000256" key="3">
    <source>
        <dbReference type="ARBA" id="ARBA00022692"/>
    </source>
</evidence>
<dbReference type="Gene3D" id="1.20.1070.10">
    <property type="entry name" value="Rhodopsin 7-helix transmembrane proteins"/>
    <property type="match status" value="2"/>
</dbReference>
<feature type="domain" description="G-protein coupled receptors family 1 profile" evidence="12">
    <location>
        <begin position="29"/>
        <end position="558"/>
    </location>
</feature>
<dbReference type="PROSITE" id="PS50262">
    <property type="entry name" value="G_PROTEIN_RECEP_F1_2"/>
    <property type="match status" value="1"/>
</dbReference>
<protein>
    <submittedName>
        <fullName evidence="15">G_PROTEIN_RECEP_F1_2 domain-containing protein</fullName>
    </submittedName>
</protein>
<keyword evidence="5 9" id="KW-0297">G-protein coupled receptor</keyword>
<evidence type="ECO:0000256" key="7">
    <source>
        <dbReference type="ARBA" id="ARBA00023170"/>
    </source>
</evidence>
<comment type="similarity">
    <text evidence="9">Belongs to the G-protein coupled receptor 1 family.</text>
</comment>
<organism evidence="13 14">
    <name type="scientific">Mesocestoides corti</name>
    <name type="common">Flatworm</name>
    <dbReference type="NCBI Taxonomy" id="53468"/>
    <lineage>
        <taxon>Eukaryota</taxon>
        <taxon>Metazoa</taxon>
        <taxon>Spiralia</taxon>
        <taxon>Lophotrochozoa</taxon>
        <taxon>Platyhelminthes</taxon>
        <taxon>Cestoda</taxon>
        <taxon>Eucestoda</taxon>
        <taxon>Cyclophyllidea</taxon>
        <taxon>Mesocestoididae</taxon>
        <taxon>Mesocestoides</taxon>
    </lineage>
</organism>
<dbReference type="InterPro" id="IPR000995">
    <property type="entry name" value="Musac_Ach_rcpt"/>
</dbReference>
<feature type="region of interest" description="Disordered" evidence="10">
    <location>
        <begin position="304"/>
        <end position="369"/>
    </location>
</feature>
<evidence type="ECO:0000256" key="9">
    <source>
        <dbReference type="RuleBase" id="RU000688"/>
    </source>
</evidence>
<dbReference type="InterPro" id="IPR000276">
    <property type="entry name" value="GPCR_Rhodpsn"/>
</dbReference>
<feature type="compositionally biased region" description="Polar residues" evidence="10">
    <location>
        <begin position="310"/>
        <end position="324"/>
    </location>
</feature>
<feature type="transmembrane region" description="Helical" evidence="11">
    <location>
        <begin position="87"/>
        <end position="108"/>
    </location>
</feature>
<name>A0A0R3U9H9_MESCO</name>
<feature type="transmembrane region" description="Helical" evidence="11">
    <location>
        <begin position="13"/>
        <end position="37"/>
    </location>
</feature>
<evidence type="ECO:0000313" key="15">
    <source>
        <dbReference type="WBParaSite" id="MCU_011245-RA"/>
    </source>
</evidence>
<dbReference type="AlphaFoldDB" id="A0A0R3U9H9"/>
<dbReference type="Proteomes" id="UP000267029">
    <property type="component" value="Unassembled WGS sequence"/>
</dbReference>
<keyword evidence="3 9" id="KW-0812">Transmembrane</keyword>
<keyword evidence="6 11" id="KW-0472">Membrane</keyword>
<evidence type="ECO:0000313" key="13">
    <source>
        <dbReference type="EMBL" id="VDD77575.1"/>
    </source>
</evidence>
<feature type="transmembrane region" description="Helical" evidence="11">
    <location>
        <begin position="49"/>
        <end position="75"/>
    </location>
</feature>
<keyword evidence="7 9" id="KW-0675">Receptor</keyword>
<dbReference type="WBParaSite" id="MCU_011245-RA">
    <property type="protein sequence ID" value="MCU_011245-RA"/>
    <property type="gene ID" value="MCU_011245"/>
</dbReference>
<feature type="compositionally biased region" description="Low complexity" evidence="10">
    <location>
        <begin position="347"/>
        <end position="361"/>
    </location>
</feature>
<feature type="region of interest" description="Disordered" evidence="10">
    <location>
        <begin position="424"/>
        <end position="451"/>
    </location>
</feature>
<gene>
    <name evidence="13" type="ORF">MCOS_LOCUS3578</name>
</gene>
<feature type="transmembrane region" description="Helical" evidence="11">
    <location>
        <begin position="172"/>
        <end position="198"/>
    </location>
</feature>
<dbReference type="OrthoDB" id="10071887at2759"/>
<accession>A0A0R3U9H9</accession>
<dbReference type="PANTHER" id="PTHR24248:SF185">
    <property type="entry name" value="DOPAMINE RECEPTOR 2"/>
    <property type="match status" value="1"/>
</dbReference>
<evidence type="ECO:0000256" key="4">
    <source>
        <dbReference type="ARBA" id="ARBA00022989"/>
    </source>
</evidence>
<dbReference type="PROSITE" id="PS00237">
    <property type="entry name" value="G_PROTEIN_RECEP_F1_1"/>
    <property type="match status" value="1"/>
</dbReference>
<feature type="transmembrane region" description="Helical" evidence="11">
    <location>
        <begin position="497"/>
        <end position="515"/>
    </location>
</feature>
<evidence type="ECO:0000256" key="11">
    <source>
        <dbReference type="SAM" id="Phobius"/>
    </source>
</evidence>
<reference evidence="15" key="2">
    <citation type="submission" date="2019-11" db="UniProtKB">
        <authorList>
            <consortium name="WormBaseParasite"/>
        </authorList>
    </citation>
    <scope>IDENTIFICATION</scope>
</reference>
<dbReference type="PRINTS" id="PR00237">
    <property type="entry name" value="GPCRRHODOPSN"/>
</dbReference>
<feature type="compositionally biased region" description="Low complexity" evidence="10">
    <location>
        <begin position="430"/>
        <end position="439"/>
    </location>
</feature>
<evidence type="ECO:0000256" key="6">
    <source>
        <dbReference type="ARBA" id="ARBA00023136"/>
    </source>
</evidence>
<dbReference type="EMBL" id="UXSR01000860">
    <property type="protein sequence ID" value="VDD77575.1"/>
    <property type="molecule type" value="Genomic_DNA"/>
</dbReference>
<evidence type="ECO:0000256" key="5">
    <source>
        <dbReference type="ARBA" id="ARBA00023040"/>
    </source>
</evidence>
<feature type="compositionally biased region" description="Basic and acidic residues" evidence="10">
    <location>
        <begin position="328"/>
        <end position="341"/>
    </location>
</feature>
<feature type="transmembrane region" description="Helical" evidence="11">
    <location>
        <begin position="129"/>
        <end position="152"/>
    </location>
</feature>
<proteinExistence type="inferred from homology"/>
<evidence type="ECO:0000313" key="14">
    <source>
        <dbReference type="Proteomes" id="UP000267029"/>
    </source>
</evidence>
<dbReference type="GO" id="GO:0043410">
    <property type="term" value="P:positive regulation of MAPK cascade"/>
    <property type="evidence" value="ECO:0007669"/>
    <property type="project" value="TreeGrafter"/>
</dbReference>
<keyword evidence="14" id="KW-1185">Reference proteome</keyword>
<keyword evidence="2" id="KW-1003">Cell membrane</keyword>
<dbReference type="STRING" id="53468.A0A0R3U9H9"/>
<dbReference type="PRINTS" id="PR00243">
    <property type="entry name" value="MUSCARINICR"/>
</dbReference>
<dbReference type="InterPro" id="IPR017452">
    <property type="entry name" value="GPCR_Rhodpsn_7TM"/>
</dbReference>
<evidence type="ECO:0000256" key="8">
    <source>
        <dbReference type="ARBA" id="ARBA00023224"/>
    </source>
</evidence>
<dbReference type="GO" id="GO:0071880">
    <property type="term" value="P:adenylate cyclase-activating adrenergic receptor signaling pathway"/>
    <property type="evidence" value="ECO:0007669"/>
    <property type="project" value="TreeGrafter"/>
</dbReference>
<dbReference type="GO" id="GO:0005886">
    <property type="term" value="C:plasma membrane"/>
    <property type="evidence" value="ECO:0007669"/>
    <property type="project" value="UniProtKB-SubCell"/>
</dbReference>
<dbReference type="SUPFAM" id="SSF81321">
    <property type="entry name" value="Family A G protein-coupled receptor-like"/>
    <property type="match status" value="1"/>
</dbReference>
<dbReference type="GO" id="GO:0045202">
    <property type="term" value="C:synapse"/>
    <property type="evidence" value="ECO:0007669"/>
    <property type="project" value="GOC"/>
</dbReference>
<dbReference type="PANTHER" id="PTHR24248">
    <property type="entry name" value="ADRENERGIC RECEPTOR-RELATED G-PROTEIN COUPLED RECEPTOR"/>
    <property type="match status" value="1"/>
</dbReference>
<comment type="subcellular location">
    <subcellularLocation>
        <location evidence="1">Cell membrane</location>
        <topology evidence="1">Multi-pass membrane protein</topology>
    </subcellularLocation>
</comment>
<evidence type="ECO:0000259" key="12">
    <source>
        <dbReference type="PROSITE" id="PS50262"/>
    </source>
</evidence>
<evidence type="ECO:0000256" key="1">
    <source>
        <dbReference type="ARBA" id="ARBA00004651"/>
    </source>
</evidence>
<dbReference type="Pfam" id="PF00001">
    <property type="entry name" value="7tm_1"/>
    <property type="match status" value="1"/>
</dbReference>
<keyword evidence="8 9" id="KW-0807">Transducer</keyword>
<dbReference type="GO" id="GO:0016907">
    <property type="term" value="F:G protein-coupled acetylcholine receptor activity"/>
    <property type="evidence" value="ECO:0007669"/>
    <property type="project" value="InterPro"/>
</dbReference>
<sequence>MTGTSLYTFPEKIIIAVVSSLVSICCICGNVLVLFAFCVDRSVRTANNYFIISLAVTDLTIGLISLNLLAVYLLLGYWPLGNFICDCWLAVDFTACLVSQVTVFLITLDRFLSVRFPVKYRNWRTDRKLMVMLAMSWSLPAALWIPLVFGWYKLTGEVRPPDRLCNIPFTHYTTFNTILTVTYFWIPLSIMISLYVGIYKAAVGLQRKANASHCGLTELVFMAGTTMSKIGLSVKVAYNDSDAHNGVISRPIGDRCIAQADFIATSLLDGIKLDKSYACGNGLSRQAPSNQSAARLQNEHQTDLVDSGLGDSNNLRRASDFGSTHNRRSSELSLEHPDVSDQYRCIASPNAPSSKSSSMLSECNDPWTRQSPSKIKFTFADSDTKTRYQPIMTKGNETRKTDSSPTTQTTTALVCRRWCLPKKVTKKDSPPTSDTVHSSTDSDKPSPLDTANATFRKSLTTQNGLALLHERLFRFRNQSNVETRKIEQKKEKRARKALRMISFILGAFVVCWTPYHVVIIIKGFCDVPRLGYSCINEHLYNFAYYMCYMNSPINPFCYAMSNITFKRAFLRILKGDFRIR</sequence>
<reference evidence="13 14" key="1">
    <citation type="submission" date="2018-10" db="EMBL/GenBank/DDBJ databases">
        <authorList>
            <consortium name="Pathogen Informatics"/>
        </authorList>
    </citation>
    <scope>NUCLEOTIDE SEQUENCE [LARGE SCALE GENOMIC DNA]</scope>
</reference>
<keyword evidence="4 11" id="KW-1133">Transmembrane helix</keyword>
<evidence type="ECO:0000256" key="10">
    <source>
        <dbReference type="SAM" id="MobiDB-lite"/>
    </source>
</evidence>
<evidence type="ECO:0000256" key="2">
    <source>
        <dbReference type="ARBA" id="ARBA00022475"/>
    </source>
</evidence>